<feature type="transmembrane region" description="Helical" evidence="1">
    <location>
        <begin position="118"/>
        <end position="142"/>
    </location>
</feature>
<feature type="transmembrane region" description="Helical" evidence="1">
    <location>
        <begin position="68"/>
        <end position="92"/>
    </location>
</feature>
<sequence>MAIAALITWLVTAVGGFLMLSIWVAHGGARADAPGTSHLPPALVFGHLGVAVVGLVLWISYVLTDNHAVAWIAFALLLVVAALGFVMLARWWNTPAASGTASGNGEESGAGRAAESHFPVAIIAGHGVFAAATLLFSFLAALGL</sequence>
<proteinExistence type="predicted"/>
<evidence type="ECO:0000313" key="3">
    <source>
        <dbReference type="Proteomes" id="UP000317422"/>
    </source>
</evidence>
<name>A0A543NNX4_9ACTN</name>
<dbReference type="RefSeq" id="WP_141924873.1">
    <property type="nucleotide sequence ID" value="NZ_VFQC01000001.1"/>
</dbReference>
<feature type="transmembrane region" description="Helical" evidence="1">
    <location>
        <begin position="41"/>
        <end position="61"/>
    </location>
</feature>
<accession>A0A543NNX4</accession>
<keyword evidence="3" id="KW-1185">Reference proteome</keyword>
<dbReference type="OrthoDB" id="4559777at2"/>
<gene>
    <name evidence="2" type="ORF">FHX37_3544</name>
</gene>
<keyword evidence="1" id="KW-1133">Transmembrane helix</keyword>
<dbReference type="AlphaFoldDB" id="A0A543NNX4"/>
<evidence type="ECO:0008006" key="4">
    <source>
        <dbReference type="Google" id="ProtNLM"/>
    </source>
</evidence>
<keyword evidence="1" id="KW-0812">Transmembrane</keyword>
<reference evidence="2 3" key="1">
    <citation type="submission" date="2019-06" db="EMBL/GenBank/DDBJ databases">
        <title>Sequencing the genomes of 1000 actinobacteria strains.</title>
        <authorList>
            <person name="Klenk H.-P."/>
        </authorList>
    </citation>
    <scope>NUCLEOTIDE SEQUENCE [LARGE SCALE GENOMIC DNA]</scope>
    <source>
        <strain evidence="2 3">DSM 45015</strain>
    </source>
</reference>
<comment type="caution">
    <text evidence="2">The sequence shown here is derived from an EMBL/GenBank/DDBJ whole genome shotgun (WGS) entry which is preliminary data.</text>
</comment>
<protein>
    <recommendedName>
        <fullName evidence="4">DUF2269 family protein</fullName>
    </recommendedName>
</protein>
<evidence type="ECO:0000313" key="2">
    <source>
        <dbReference type="EMBL" id="TQN33522.1"/>
    </source>
</evidence>
<organism evidence="2 3">
    <name type="scientific">Haloactinospora alba</name>
    <dbReference type="NCBI Taxonomy" id="405555"/>
    <lineage>
        <taxon>Bacteria</taxon>
        <taxon>Bacillati</taxon>
        <taxon>Actinomycetota</taxon>
        <taxon>Actinomycetes</taxon>
        <taxon>Streptosporangiales</taxon>
        <taxon>Nocardiopsidaceae</taxon>
        <taxon>Haloactinospora</taxon>
    </lineage>
</organism>
<dbReference type="Proteomes" id="UP000317422">
    <property type="component" value="Unassembled WGS sequence"/>
</dbReference>
<dbReference type="EMBL" id="VFQC01000001">
    <property type="protein sequence ID" value="TQN33522.1"/>
    <property type="molecule type" value="Genomic_DNA"/>
</dbReference>
<evidence type="ECO:0000256" key="1">
    <source>
        <dbReference type="SAM" id="Phobius"/>
    </source>
</evidence>
<keyword evidence="1" id="KW-0472">Membrane</keyword>